<dbReference type="AlphaFoldDB" id="A0A0S2ISX4"/>
<accession>A0A0S2ISX4</accession>
<dbReference type="PATRIC" id="fig|280505.15.peg.2482"/>
<proteinExistence type="predicted"/>
<sequence length="55" mass="6558">MNHRFQPPNSHVFKIRFSVGKNSDLESVRIFFYFSRKTAARFRIGFDLCFGPWNS</sequence>
<evidence type="ECO:0000313" key="1">
    <source>
        <dbReference type="EMBL" id="ALO26769.1"/>
    </source>
</evidence>
<protein>
    <submittedName>
        <fullName evidence="1">Uncharacterized protein</fullName>
    </submittedName>
</protein>
<dbReference type="Proteomes" id="UP000058857">
    <property type="component" value="Chromosome 1"/>
</dbReference>
<gene>
    <name evidence="1" type="ORF">LBBP_02538</name>
</gene>
<dbReference type="EMBL" id="CP012029">
    <property type="protein sequence ID" value="ALO26769.1"/>
    <property type="molecule type" value="Genomic_DNA"/>
</dbReference>
<organism evidence="1">
    <name type="scientific">Leptospira borgpetersenii serovar Ballum</name>
    <dbReference type="NCBI Taxonomy" id="280505"/>
    <lineage>
        <taxon>Bacteria</taxon>
        <taxon>Pseudomonadati</taxon>
        <taxon>Spirochaetota</taxon>
        <taxon>Spirochaetia</taxon>
        <taxon>Leptospirales</taxon>
        <taxon>Leptospiraceae</taxon>
        <taxon>Leptospira</taxon>
    </lineage>
</organism>
<name>A0A0S2ISX4_LEPBO</name>
<evidence type="ECO:0000313" key="2">
    <source>
        <dbReference type="Proteomes" id="UP000058857"/>
    </source>
</evidence>
<reference evidence="1 2" key="1">
    <citation type="journal article" date="2015" name="PLoS Negl. Trop. Dis.">
        <title>Distribution of Plasmids in Distinct Leptospira Pathogenic Species.</title>
        <authorList>
            <person name="Wang Y."/>
            <person name="Zhuang X."/>
            <person name="Zhong Y."/>
            <person name="Zhang C."/>
            <person name="Zhang Y."/>
            <person name="Zeng L."/>
            <person name="Zhu Y."/>
            <person name="He P."/>
            <person name="Dong K."/>
            <person name="Pal U."/>
            <person name="Guo X."/>
            <person name="Qin J."/>
        </authorList>
    </citation>
    <scope>NUCLEOTIDE SEQUENCE [LARGE SCALE GENOMIC DNA]</scope>
    <source>
        <strain evidence="1 2">56604</strain>
    </source>
</reference>